<keyword evidence="4" id="KW-0833">Ubl conjugation pathway</keyword>
<evidence type="ECO:0000256" key="2">
    <source>
        <dbReference type="ARBA" id="ARBA00022723"/>
    </source>
</evidence>
<protein>
    <submittedName>
        <fullName evidence="6">Uncharacterized protein</fullName>
    </submittedName>
</protein>
<dbReference type="PANTHER" id="PTHR22770:SF47">
    <property type="entry name" value="E3 UBIQUITIN-PROTEIN LIGASE RNF216"/>
    <property type="match status" value="1"/>
</dbReference>
<dbReference type="AlphaFoldDB" id="A0A8K0P8L5"/>
<dbReference type="OrthoDB" id="10009520at2759"/>
<organism evidence="6 7">
    <name type="scientific">Ladona fulva</name>
    <name type="common">Scarce chaser dragonfly</name>
    <name type="synonym">Libellula fulva</name>
    <dbReference type="NCBI Taxonomy" id="123851"/>
    <lineage>
        <taxon>Eukaryota</taxon>
        <taxon>Metazoa</taxon>
        <taxon>Ecdysozoa</taxon>
        <taxon>Arthropoda</taxon>
        <taxon>Hexapoda</taxon>
        <taxon>Insecta</taxon>
        <taxon>Pterygota</taxon>
        <taxon>Palaeoptera</taxon>
        <taxon>Odonata</taxon>
        <taxon>Epiprocta</taxon>
        <taxon>Anisoptera</taxon>
        <taxon>Libelluloidea</taxon>
        <taxon>Libellulidae</taxon>
        <taxon>Ladona</taxon>
    </lineage>
</organism>
<evidence type="ECO:0000313" key="6">
    <source>
        <dbReference type="EMBL" id="KAG8240110.1"/>
    </source>
</evidence>
<gene>
    <name evidence="6" type="ORF">J437_LFUL019721</name>
</gene>
<keyword evidence="3" id="KW-0863">Zinc-finger</keyword>
<proteinExistence type="predicted"/>
<dbReference type="PANTHER" id="PTHR22770">
    <property type="entry name" value="UBIQUITIN CONJUGATING ENZYME 7 INTERACTING PROTEIN-RELATED"/>
    <property type="match status" value="1"/>
</dbReference>
<keyword evidence="7" id="KW-1185">Reference proteome</keyword>
<dbReference type="GO" id="GO:0008270">
    <property type="term" value="F:zinc ion binding"/>
    <property type="evidence" value="ECO:0007669"/>
    <property type="project" value="UniProtKB-KW"/>
</dbReference>
<evidence type="ECO:0000256" key="4">
    <source>
        <dbReference type="ARBA" id="ARBA00022786"/>
    </source>
</evidence>
<evidence type="ECO:0000256" key="1">
    <source>
        <dbReference type="ARBA" id="ARBA00004906"/>
    </source>
</evidence>
<name>A0A8K0P8L5_LADFU</name>
<keyword evidence="5" id="KW-0862">Zinc</keyword>
<dbReference type="InterPro" id="IPR051628">
    <property type="entry name" value="LUBAC_E3_Ligases"/>
</dbReference>
<evidence type="ECO:0000256" key="5">
    <source>
        <dbReference type="ARBA" id="ARBA00022833"/>
    </source>
</evidence>
<comment type="caution">
    <text evidence="6">The sequence shown here is derived from an EMBL/GenBank/DDBJ whole genome shotgun (WGS) entry which is preliminary data.</text>
</comment>
<dbReference type="Proteomes" id="UP000792457">
    <property type="component" value="Unassembled WGS sequence"/>
</dbReference>
<feature type="non-terminal residue" evidence="6">
    <location>
        <position position="74"/>
    </location>
</feature>
<reference evidence="6" key="1">
    <citation type="submission" date="2013-04" db="EMBL/GenBank/DDBJ databases">
        <authorList>
            <person name="Qu J."/>
            <person name="Murali S.C."/>
            <person name="Bandaranaike D."/>
            <person name="Bellair M."/>
            <person name="Blankenburg K."/>
            <person name="Chao H."/>
            <person name="Dinh H."/>
            <person name="Doddapaneni H."/>
            <person name="Downs B."/>
            <person name="Dugan-Rocha S."/>
            <person name="Elkadiri S."/>
            <person name="Gnanaolivu R.D."/>
            <person name="Hernandez B."/>
            <person name="Javaid M."/>
            <person name="Jayaseelan J.C."/>
            <person name="Lee S."/>
            <person name="Li M."/>
            <person name="Ming W."/>
            <person name="Munidasa M."/>
            <person name="Muniz J."/>
            <person name="Nguyen L."/>
            <person name="Ongeri F."/>
            <person name="Osuji N."/>
            <person name="Pu L.-L."/>
            <person name="Puazo M."/>
            <person name="Qu C."/>
            <person name="Quiroz J."/>
            <person name="Raj R."/>
            <person name="Weissenberger G."/>
            <person name="Xin Y."/>
            <person name="Zou X."/>
            <person name="Han Y."/>
            <person name="Richards S."/>
            <person name="Worley K."/>
            <person name="Muzny D."/>
            <person name="Gibbs R."/>
        </authorList>
    </citation>
    <scope>NUCLEOTIDE SEQUENCE</scope>
    <source>
        <strain evidence="6">Sampled in the wild</strain>
    </source>
</reference>
<keyword evidence="2" id="KW-0479">Metal-binding</keyword>
<evidence type="ECO:0000313" key="7">
    <source>
        <dbReference type="Proteomes" id="UP000792457"/>
    </source>
</evidence>
<dbReference type="EMBL" id="KZ311508">
    <property type="protein sequence ID" value="KAG8240110.1"/>
    <property type="molecule type" value="Genomic_DNA"/>
</dbReference>
<comment type="pathway">
    <text evidence="1">Protein modification; protein ubiquitination.</text>
</comment>
<sequence length="74" mass="8152">MNADCKAEFSLTTLQGILTPSVFGKLVQRLQMEEINAAGIEGLETCPSCPYSTIPNPEDKIFKCLNPECLRETC</sequence>
<evidence type="ECO:0000256" key="3">
    <source>
        <dbReference type="ARBA" id="ARBA00022771"/>
    </source>
</evidence>
<reference evidence="6" key="2">
    <citation type="submission" date="2017-10" db="EMBL/GenBank/DDBJ databases">
        <title>Ladona fulva Genome sequencing and assembly.</title>
        <authorList>
            <person name="Murali S."/>
            <person name="Richards S."/>
            <person name="Bandaranaike D."/>
            <person name="Bellair M."/>
            <person name="Blankenburg K."/>
            <person name="Chao H."/>
            <person name="Dinh H."/>
            <person name="Doddapaneni H."/>
            <person name="Dugan-Rocha S."/>
            <person name="Elkadiri S."/>
            <person name="Gnanaolivu R."/>
            <person name="Hernandez B."/>
            <person name="Skinner E."/>
            <person name="Javaid M."/>
            <person name="Lee S."/>
            <person name="Li M."/>
            <person name="Ming W."/>
            <person name="Munidasa M."/>
            <person name="Muniz J."/>
            <person name="Nguyen L."/>
            <person name="Hughes D."/>
            <person name="Osuji N."/>
            <person name="Pu L.-L."/>
            <person name="Puazo M."/>
            <person name="Qu C."/>
            <person name="Quiroz J."/>
            <person name="Raj R."/>
            <person name="Weissenberger G."/>
            <person name="Xin Y."/>
            <person name="Zou X."/>
            <person name="Han Y."/>
            <person name="Worley K."/>
            <person name="Muzny D."/>
            <person name="Gibbs R."/>
        </authorList>
    </citation>
    <scope>NUCLEOTIDE SEQUENCE</scope>
    <source>
        <strain evidence="6">Sampled in the wild</strain>
    </source>
</reference>
<accession>A0A8K0P8L5</accession>